<evidence type="ECO:0000313" key="2">
    <source>
        <dbReference type="EMBL" id="MEW9922262.1"/>
    </source>
</evidence>
<dbReference type="RefSeq" id="WP_367879960.1">
    <property type="nucleotide sequence ID" value="NZ_JBFNXX010000041.1"/>
</dbReference>
<dbReference type="PANTHER" id="PTHR43143:SF1">
    <property type="entry name" value="SERINE_THREONINE-PROTEIN PHOSPHATASE CPPED1"/>
    <property type="match status" value="1"/>
</dbReference>
<gene>
    <name evidence="2" type="ORF">AB2B41_21905</name>
</gene>
<dbReference type="PANTHER" id="PTHR43143">
    <property type="entry name" value="METALLOPHOSPHOESTERASE, CALCINEURIN SUPERFAMILY"/>
    <property type="match status" value="1"/>
</dbReference>
<dbReference type="InterPro" id="IPR004843">
    <property type="entry name" value="Calcineurin-like_PHP"/>
</dbReference>
<dbReference type="Proteomes" id="UP001556098">
    <property type="component" value="Unassembled WGS sequence"/>
</dbReference>
<dbReference type="InterPro" id="IPR029052">
    <property type="entry name" value="Metallo-depent_PP-like"/>
</dbReference>
<organism evidence="2 3">
    <name type="scientific">Sulfitobacter sediminis</name>
    <dbReference type="NCBI Taxonomy" id="3234186"/>
    <lineage>
        <taxon>Bacteria</taxon>
        <taxon>Pseudomonadati</taxon>
        <taxon>Pseudomonadota</taxon>
        <taxon>Alphaproteobacteria</taxon>
        <taxon>Rhodobacterales</taxon>
        <taxon>Roseobacteraceae</taxon>
        <taxon>Sulfitobacter</taxon>
    </lineage>
</organism>
<sequence length="315" mass="34839">MVLLCWVLSLAQAGAEVIRVVVISDLNGSYGSTEYSRDVHRAVATIVEMRPDLVISTGDMVAGQRRPHLSEEEVRAMWRAFHAAVTEPLREAGIPLAVTPGNHDGSAYTGFEMERRVYAVEWRARRPDLSFVGPDSYPFFYAFDLGVARFVSLDATTVGRLDANQMQALETAFKDAGPARIVFSHLPLWPFATRRETEIIGDPALEDLLTRQAVDLHLSGHHHAYYPGHLERFAVISQAELGGGSRRLIGSQIKPPRAITLLEIDDAGAIRATAFQAPDFREPVDVTRLPESLNGGARVIRRIDTVQSDAVEMLR</sequence>
<dbReference type="EMBL" id="JBFNXX010000041">
    <property type="protein sequence ID" value="MEW9922262.1"/>
    <property type="molecule type" value="Genomic_DNA"/>
</dbReference>
<dbReference type="InterPro" id="IPR051918">
    <property type="entry name" value="STPP_CPPED1"/>
</dbReference>
<dbReference type="Pfam" id="PF00149">
    <property type="entry name" value="Metallophos"/>
    <property type="match status" value="1"/>
</dbReference>
<feature type="domain" description="Calcineurin-like phosphoesterase" evidence="1">
    <location>
        <begin position="18"/>
        <end position="225"/>
    </location>
</feature>
<dbReference type="SUPFAM" id="SSF56300">
    <property type="entry name" value="Metallo-dependent phosphatases"/>
    <property type="match status" value="1"/>
</dbReference>
<dbReference type="EC" id="3.1.-.-" evidence="2"/>
<proteinExistence type="predicted"/>
<dbReference type="GO" id="GO:0016787">
    <property type="term" value="F:hydrolase activity"/>
    <property type="evidence" value="ECO:0007669"/>
    <property type="project" value="UniProtKB-KW"/>
</dbReference>
<evidence type="ECO:0000313" key="3">
    <source>
        <dbReference type="Proteomes" id="UP001556098"/>
    </source>
</evidence>
<keyword evidence="3" id="KW-1185">Reference proteome</keyword>
<dbReference type="Gene3D" id="3.60.21.10">
    <property type="match status" value="1"/>
</dbReference>
<protein>
    <submittedName>
        <fullName evidence="2">Metallophosphoesterase</fullName>
        <ecNumber evidence="2">3.1.-.-</ecNumber>
    </submittedName>
</protein>
<accession>A0ABV3RUR3</accession>
<evidence type="ECO:0000259" key="1">
    <source>
        <dbReference type="Pfam" id="PF00149"/>
    </source>
</evidence>
<reference evidence="2 3" key="1">
    <citation type="submission" date="2024-07" db="EMBL/GenBank/DDBJ databases">
        <title>Marimonas sp.nov., isolated from tidal-flat sediment.</title>
        <authorList>
            <person name="Jayan J.N."/>
            <person name="Lee S.S."/>
        </authorList>
    </citation>
    <scope>NUCLEOTIDE SEQUENCE [LARGE SCALE GENOMIC DNA]</scope>
    <source>
        <strain evidence="2 3">MJW-29</strain>
    </source>
</reference>
<name>A0ABV3RUR3_9RHOB</name>
<keyword evidence="2" id="KW-0378">Hydrolase</keyword>
<comment type="caution">
    <text evidence="2">The sequence shown here is derived from an EMBL/GenBank/DDBJ whole genome shotgun (WGS) entry which is preliminary data.</text>
</comment>